<comment type="subcellular location">
    <subcellularLocation>
        <location evidence="1">Cell envelope</location>
    </subcellularLocation>
</comment>
<evidence type="ECO:0000259" key="3">
    <source>
        <dbReference type="Pfam" id="PF16403"/>
    </source>
</evidence>
<feature type="signal peptide" evidence="2">
    <location>
        <begin position="1"/>
        <end position="24"/>
    </location>
</feature>
<keyword evidence="2" id="KW-0732">Signal</keyword>
<gene>
    <name evidence="4" type="ORF">CIAN88_09205</name>
</gene>
<protein>
    <recommendedName>
        <fullName evidence="3">Pesticidal crystal protein Cry22Aa Ig-like domain-containing protein</fullName>
    </recommendedName>
</protein>
<dbReference type="Pfam" id="PF09479">
    <property type="entry name" value="Flg_new"/>
    <property type="match status" value="3"/>
</dbReference>
<evidence type="ECO:0000313" key="4">
    <source>
        <dbReference type="EMBL" id="KGJ53577.1"/>
    </source>
</evidence>
<evidence type="ECO:0000313" key="5">
    <source>
        <dbReference type="Proteomes" id="UP000030008"/>
    </source>
</evidence>
<reference evidence="4 5" key="1">
    <citation type="submission" date="2014-08" db="EMBL/GenBank/DDBJ databases">
        <title>Clostridium innocuum, an unnegligible vancomycin-resistant pathogen causing extra-intestinal infections.</title>
        <authorList>
            <person name="Feng Y."/>
            <person name="Chiu C.-H."/>
        </authorList>
    </citation>
    <scope>NUCLEOTIDE SEQUENCE [LARGE SCALE GENOMIC DNA]</scope>
    <source>
        <strain evidence="4 5">AN88</strain>
    </source>
</reference>
<dbReference type="GO" id="GO:0030313">
    <property type="term" value="C:cell envelope"/>
    <property type="evidence" value="ECO:0007669"/>
    <property type="project" value="UniProtKB-SubCell"/>
</dbReference>
<dbReference type="Gene3D" id="2.60.40.4270">
    <property type="entry name" value="Listeria-Bacteroides repeat domain"/>
    <property type="match status" value="2"/>
</dbReference>
<organism evidence="4 5">
    <name type="scientific">Clostridium innocuum</name>
    <dbReference type="NCBI Taxonomy" id="1522"/>
    <lineage>
        <taxon>Bacteria</taxon>
        <taxon>Bacillati</taxon>
        <taxon>Bacillota</taxon>
        <taxon>Clostridia</taxon>
        <taxon>Eubacteriales</taxon>
        <taxon>Clostridiaceae</taxon>
        <taxon>Clostridium</taxon>
    </lineage>
</organism>
<dbReference type="Gene3D" id="2.60.40.10">
    <property type="entry name" value="Immunoglobulins"/>
    <property type="match status" value="1"/>
</dbReference>
<evidence type="ECO:0000256" key="2">
    <source>
        <dbReference type="SAM" id="SignalP"/>
    </source>
</evidence>
<accession>A0A099I8L1</accession>
<name>A0A099I8L1_CLOIN</name>
<dbReference type="InterPro" id="IPR013378">
    <property type="entry name" value="InlB-like_B-rpt"/>
</dbReference>
<dbReference type="InterPro" id="IPR042229">
    <property type="entry name" value="Listeria/Bacterioides_rpt_sf"/>
</dbReference>
<sequence length="527" mass="60064">MKKKHFLKMMILLILCMSIIPMNLTEMNAAALSKKDFVPKSQNEKIIGHTAMGSWNNGNFFETVTYELVGFDDEAMTMKYRFRYYITHKGNAGSYIYQKVPVGVFLDNKKVATFSSWIDKHIANKTQLCGEKTVTIKSGTHVVELRDIKDGALTVVNVTKSINIPLPSYSVKFLDNDGTVLKTQTVERYKNATAPKVSNKTDKTFTGWDKPFQNVREDLVITAQYATNTYTVNFLDWDGRVLKTQTVSHGGNASPPSSPTREGYIFQGWKGDYTNVTGNRTITASYKIRTFTVTFDSNGGSFVASQTITYGDKAGTPADPVKKNNKFMGWYTAAGVRYDFRQPVKNSMTLYAYWDEEPVITAQDIHIFEDLYTVQEWQRIRLERAKAQDKEDGDISARLTVLKDTTNLKKQGTYELTYEVKDSAGNRSEKNIKVIVLDKRAEEDRSRKYIRSISASHIQTLHPDSYWRATTQFQRLTQSLQKTSAQAECTWHLTAEDIAKIRSFNAAHGYSTQENKAFLEEFSYLRR</sequence>
<comment type="caution">
    <text evidence="4">The sequence shown here is derived from an EMBL/GenBank/DDBJ whole genome shotgun (WGS) entry which is preliminary data.</text>
</comment>
<dbReference type="EMBL" id="JQIF01000039">
    <property type="protein sequence ID" value="KGJ53577.1"/>
    <property type="molecule type" value="Genomic_DNA"/>
</dbReference>
<dbReference type="AlphaFoldDB" id="A0A099I8L1"/>
<feature type="domain" description="Pesticidal crystal protein Cry22Aa Ig-like" evidence="3">
    <location>
        <begin position="385"/>
        <end position="436"/>
    </location>
</feature>
<dbReference type="Pfam" id="PF16403">
    <property type="entry name" value="Bact_surface_Ig-like"/>
    <property type="match status" value="1"/>
</dbReference>
<dbReference type="InterPro" id="IPR013783">
    <property type="entry name" value="Ig-like_fold"/>
</dbReference>
<dbReference type="Proteomes" id="UP000030008">
    <property type="component" value="Unassembled WGS sequence"/>
</dbReference>
<proteinExistence type="predicted"/>
<feature type="chain" id="PRO_5038762429" description="Pesticidal crystal protein Cry22Aa Ig-like domain-containing protein" evidence="2">
    <location>
        <begin position="25"/>
        <end position="527"/>
    </location>
</feature>
<dbReference type="RefSeq" id="WP_044905116.1">
    <property type="nucleotide sequence ID" value="NZ_JQIF01000039.1"/>
</dbReference>
<evidence type="ECO:0000256" key="1">
    <source>
        <dbReference type="ARBA" id="ARBA00004196"/>
    </source>
</evidence>
<dbReference type="InterPro" id="IPR032179">
    <property type="entry name" value="Cry22Aa_Ig-like"/>
</dbReference>